<name>A0A3M7SA55_BRAPC</name>
<evidence type="ECO:0000313" key="3">
    <source>
        <dbReference type="Proteomes" id="UP000276133"/>
    </source>
</evidence>
<keyword evidence="3" id="KW-1185">Reference proteome</keyword>
<dbReference type="AlphaFoldDB" id="A0A3M7SA55"/>
<feature type="chain" id="PRO_5018134742" evidence="1">
    <location>
        <begin position="33"/>
        <end position="80"/>
    </location>
</feature>
<comment type="caution">
    <text evidence="2">The sequence shown here is derived from an EMBL/GenBank/DDBJ whole genome shotgun (WGS) entry which is preliminary data.</text>
</comment>
<accession>A0A3M7SA55</accession>
<keyword evidence="1" id="KW-0732">Signal</keyword>
<proteinExistence type="predicted"/>
<sequence length="80" mass="9319">FKKKDPFHSNMKKPILLLAFLVIFLCMNTSQARSKSKKSRKSSNQTSLLSEQNLRQELTTSFLILNLLLIQKNGKLYLYQ</sequence>
<evidence type="ECO:0000256" key="1">
    <source>
        <dbReference type="SAM" id="SignalP"/>
    </source>
</evidence>
<protein>
    <submittedName>
        <fullName evidence="2">Uncharacterized protein</fullName>
    </submittedName>
</protein>
<gene>
    <name evidence="2" type="ORF">BpHYR1_049535</name>
</gene>
<reference evidence="2 3" key="1">
    <citation type="journal article" date="2018" name="Sci. Rep.">
        <title>Genomic signatures of local adaptation to the degree of environmental predictability in rotifers.</title>
        <authorList>
            <person name="Franch-Gras L."/>
            <person name="Hahn C."/>
            <person name="Garcia-Roger E.M."/>
            <person name="Carmona M.J."/>
            <person name="Serra M."/>
            <person name="Gomez A."/>
        </authorList>
    </citation>
    <scope>NUCLEOTIDE SEQUENCE [LARGE SCALE GENOMIC DNA]</scope>
    <source>
        <strain evidence="2">HYR1</strain>
    </source>
</reference>
<feature type="signal peptide" evidence="1">
    <location>
        <begin position="1"/>
        <end position="32"/>
    </location>
</feature>
<evidence type="ECO:0000313" key="2">
    <source>
        <dbReference type="EMBL" id="RNA32684.1"/>
    </source>
</evidence>
<organism evidence="2 3">
    <name type="scientific">Brachionus plicatilis</name>
    <name type="common">Marine rotifer</name>
    <name type="synonym">Brachionus muelleri</name>
    <dbReference type="NCBI Taxonomy" id="10195"/>
    <lineage>
        <taxon>Eukaryota</taxon>
        <taxon>Metazoa</taxon>
        <taxon>Spiralia</taxon>
        <taxon>Gnathifera</taxon>
        <taxon>Rotifera</taxon>
        <taxon>Eurotatoria</taxon>
        <taxon>Monogononta</taxon>
        <taxon>Pseudotrocha</taxon>
        <taxon>Ploima</taxon>
        <taxon>Brachionidae</taxon>
        <taxon>Brachionus</taxon>
    </lineage>
</organism>
<feature type="non-terminal residue" evidence="2">
    <location>
        <position position="1"/>
    </location>
</feature>
<dbReference type="EMBL" id="REGN01001765">
    <property type="protein sequence ID" value="RNA32684.1"/>
    <property type="molecule type" value="Genomic_DNA"/>
</dbReference>
<dbReference type="Proteomes" id="UP000276133">
    <property type="component" value="Unassembled WGS sequence"/>
</dbReference>